<keyword evidence="1" id="KW-0233">DNA recombination</keyword>
<dbReference type="AlphaFoldDB" id="A0A844G8C9"/>
<evidence type="ECO:0000259" key="2">
    <source>
        <dbReference type="Pfam" id="PF00589"/>
    </source>
</evidence>
<gene>
    <name evidence="3" type="ORF">FYJ85_18875</name>
</gene>
<evidence type="ECO:0000256" key="1">
    <source>
        <dbReference type="ARBA" id="ARBA00023172"/>
    </source>
</evidence>
<dbReference type="Proteomes" id="UP000435649">
    <property type="component" value="Unassembled WGS sequence"/>
</dbReference>
<sequence>MAFFISVISGMAATTGSWKIFTASPTGYPGIVGNFYERLPEQKAKTSLECNSLGCRIQQILSILFGSRLYGYGGARESQAAVCNQSSLSENSSGTAGGSGISRNHGGCHAALLFSISRREIILRRYRGINTEMNSKGNVPSAAKPVKDLGGLMRWRKYVKCHYSQKHYVFFILALDTGIAPGKLLKLTWEQIENQTIFDPVSGEQLEMTLLRLSELTKAGSKMLIRISDDDAREIKQLRAATANDVYLFQTETRRLSGIAQPWSQGYVTAFLKESAASSGLQEKVGFLTLQKTWGYQLAVRGNYALSEIQRILGQRSLAATRSYLNITDEDVQ</sequence>
<protein>
    <submittedName>
        <fullName evidence="3">Tyrosine-type recombinase/integrase</fullName>
    </submittedName>
</protein>
<dbReference type="GO" id="GO:0006310">
    <property type="term" value="P:DNA recombination"/>
    <property type="evidence" value="ECO:0007669"/>
    <property type="project" value="UniProtKB-KW"/>
</dbReference>
<name>A0A844G8C9_9BACT</name>
<feature type="domain" description="Tyr recombinase" evidence="2">
    <location>
        <begin position="166"/>
        <end position="329"/>
    </location>
</feature>
<evidence type="ECO:0000313" key="4">
    <source>
        <dbReference type="Proteomes" id="UP000435649"/>
    </source>
</evidence>
<dbReference type="InterPro" id="IPR011010">
    <property type="entry name" value="DNA_brk_join_enz"/>
</dbReference>
<evidence type="ECO:0000313" key="3">
    <source>
        <dbReference type="EMBL" id="MST99102.1"/>
    </source>
</evidence>
<dbReference type="InterPro" id="IPR002104">
    <property type="entry name" value="Integrase_catalytic"/>
</dbReference>
<organism evidence="3 4">
    <name type="scientific">Victivallis lenta</name>
    <dbReference type="NCBI Taxonomy" id="2606640"/>
    <lineage>
        <taxon>Bacteria</taxon>
        <taxon>Pseudomonadati</taxon>
        <taxon>Lentisphaerota</taxon>
        <taxon>Lentisphaeria</taxon>
        <taxon>Victivallales</taxon>
        <taxon>Victivallaceae</taxon>
        <taxon>Victivallis</taxon>
    </lineage>
</organism>
<dbReference type="Gene3D" id="1.10.443.10">
    <property type="entry name" value="Intergrase catalytic core"/>
    <property type="match status" value="1"/>
</dbReference>
<dbReference type="GO" id="GO:0015074">
    <property type="term" value="P:DNA integration"/>
    <property type="evidence" value="ECO:0007669"/>
    <property type="project" value="InterPro"/>
</dbReference>
<dbReference type="Pfam" id="PF00589">
    <property type="entry name" value="Phage_integrase"/>
    <property type="match status" value="1"/>
</dbReference>
<reference evidence="3 4" key="1">
    <citation type="submission" date="2019-08" db="EMBL/GenBank/DDBJ databases">
        <title>In-depth cultivation of the pig gut microbiome towards novel bacterial diversity and tailored functional studies.</title>
        <authorList>
            <person name="Wylensek D."/>
            <person name="Hitch T.C.A."/>
            <person name="Clavel T."/>
        </authorList>
    </citation>
    <scope>NUCLEOTIDE SEQUENCE [LARGE SCALE GENOMIC DNA]</scope>
    <source>
        <strain evidence="3 4">BBE-744-WT-12</strain>
    </source>
</reference>
<keyword evidence="4" id="KW-1185">Reference proteome</keyword>
<proteinExistence type="predicted"/>
<dbReference type="InterPro" id="IPR013762">
    <property type="entry name" value="Integrase-like_cat_sf"/>
</dbReference>
<accession>A0A844G8C9</accession>
<dbReference type="GO" id="GO:0003677">
    <property type="term" value="F:DNA binding"/>
    <property type="evidence" value="ECO:0007669"/>
    <property type="project" value="InterPro"/>
</dbReference>
<dbReference type="SUPFAM" id="SSF56349">
    <property type="entry name" value="DNA breaking-rejoining enzymes"/>
    <property type="match status" value="1"/>
</dbReference>
<dbReference type="EMBL" id="VUNS01000029">
    <property type="protein sequence ID" value="MST99102.1"/>
    <property type="molecule type" value="Genomic_DNA"/>
</dbReference>
<comment type="caution">
    <text evidence="3">The sequence shown here is derived from an EMBL/GenBank/DDBJ whole genome shotgun (WGS) entry which is preliminary data.</text>
</comment>